<dbReference type="EMBL" id="JDSS02000039">
    <property type="protein sequence ID" value="KFB66654.1"/>
    <property type="molecule type" value="Genomic_DNA"/>
</dbReference>
<organism evidence="1 2">
    <name type="scientific">Candidatus Accumulibacter vicinus</name>
    <dbReference type="NCBI Taxonomy" id="2954382"/>
    <lineage>
        <taxon>Bacteria</taxon>
        <taxon>Pseudomonadati</taxon>
        <taxon>Pseudomonadota</taxon>
        <taxon>Betaproteobacteria</taxon>
        <taxon>Candidatus Accumulibacter</taxon>
    </lineage>
</organism>
<dbReference type="STRING" id="1457154.CAPSK01_004019"/>
<dbReference type="Proteomes" id="UP000019812">
    <property type="component" value="Unassembled WGS sequence"/>
</dbReference>
<gene>
    <name evidence="1" type="ORF">CAPSK01_004019</name>
</gene>
<dbReference type="AlphaFoldDB" id="A0A084XW10"/>
<protein>
    <submittedName>
        <fullName evidence="1">Uncharacterized protein</fullName>
    </submittedName>
</protein>
<evidence type="ECO:0000313" key="1">
    <source>
        <dbReference type="EMBL" id="KFB66654.1"/>
    </source>
</evidence>
<evidence type="ECO:0000313" key="2">
    <source>
        <dbReference type="Proteomes" id="UP000019812"/>
    </source>
</evidence>
<dbReference type="RefSeq" id="WP_273703975.1">
    <property type="nucleotide sequence ID" value="NZ_JDSS02000039.1"/>
</dbReference>
<reference evidence="1 2" key="1">
    <citation type="submission" date="2014-07" db="EMBL/GenBank/DDBJ databases">
        <title>Expanding our view of genomic diversity in Candidatus Accumulibacter clades.</title>
        <authorList>
            <person name="Skennerton C.T."/>
            <person name="Barr J.J."/>
            <person name="Slater F.R."/>
            <person name="Bond P.L."/>
            <person name="Tyson G.W."/>
        </authorList>
    </citation>
    <scope>NUCLEOTIDE SEQUENCE [LARGE SCALE GENOMIC DNA]</scope>
    <source>
        <strain evidence="2">SK-01</strain>
    </source>
</reference>
<accession>A0A084XW10</accession>
<proteinExistence type="predicted"/>
<sequence length="127" mass="14333">MSTKNRVKTLNKIEALTGLEAALAYNDTVSSIRAVNDTIKEKWVGYVDPAGNKASSPNSFMTLRKHWNRKFGIGGVKDLIGDTERSLLYALANHRANRAIQEGVQQERLRPEIREATYREFEKVKGL</sequence>
<comment type="caution">
    <text evidence="1">The sequence shown here is derived from an EMBL/GenBank/DDBJ whole genome shotgun (WGS) entry which is preliminary data.</text>
</comment>
<name>A0A084XW10_9PROT</name>